<keyword evidence="1" id="KW-0472">Membrane</keyword>
<comment type="caution">
    <text evidence="2">The sequence shown here is derived from an EMBL/GenBank/DDBJ whole genome shotgun (WGS) entry which is preliminary data.</text>
</comment>
<dbReference type="Gene3D" id="3.60.21.10">
    <property type="match status" value="1"/>
</dbReference>
<evidence type="ECO:0008006" key="4">
    <source>
        <dbReference type="Google" id="ProtNLM"/>
    </source>
</evidence>
<dbReference type="Proteomes" id="UP001306508">
    <property type="component" value="Unassembled WGS sequence"/>
</dbReference>
<dbReference type="GO" id="GO:0006506">
    <property type="term" value="P:GPI anchor biosynthetic process"/>
    <property type="evidence" value="ECO:0007669"/>
    <property type="project" value="InterPro"/>
</dbReference>
<protein>
    <recommendedName>
        <fullName evidence="4">Calcineurin-like phosphoesterase domain-containing protein</fullName>
    </recommendedName>
</protein>
<sequence length="486" mass="56969">MKLWVKKLAVLATILAILSNIFIFTYPSIHPTSCSWKCPNNPSDTHSGQNLAVNELSLWDKSIFYFRRYINDILEQFSNSNATDTNGSNNSDQIHLLAFGDPQIKGIWKNTPYRTRLDIFGNDFYLGHIYSMMQKRLNPSHVAVLGDLFSSQWIPDDEFFNRTRRYMTRIFNRNSPNLTEIQSQNHDNIGLYQANWKLWGDQFELLNKTQNFEFGYNDVYSWDPENEDFLFINVTGNHDTGYSGDVTYQHLTRFQQFFGKDNYWIEYNNNEKNNEKAWRLVVLNDLLLEGPALQSEFVDYTWEFLYQLFERKFNGSTVLLTHIPFYKKEGLCYDGPEFRYYPNGFEREPYKSGLLRSQNHISEETTNRVLNLIFNSDKPGIILVGHDHVGCEVTYNKNSSTGKWVATKYPLSSDESFNYHVKEVTVRSMMGEFDGNTGLLTGQFNYVKKQWEWTFSLCPFAVQHFWWCSKVSALLAGFLWSLYLVL</sequence>
<accession>A0AAN7ZT31</accession>
<keyword evidence="3" id="KW-1185">Reference proteome</keyword>
<dbReference type="InterPro" id="IPR029052">
    <property type="entry name" value="Metallo-depent_PP-like"/>
</dbReference>
<dbReference type="PANTHER" id="PTHR13315">
    <property type="entry name" value="METALLO PHOSPHOESTERASE RELATED"/>
    <property type="match status" value="1"/>
</dbReference>
<dbReference type="GO" id="GO:0016020">
    <property type="term" value="C:membrane"/>
    <property type="evidence" value="ECO:0007669"/>
    <property type="project" value="GOC"/>
</dbReference>
<dbReference type="InterPro" id="IPR033307">
    <property type="entry name" value="Ted1_MPase_dom"/>
</dbReference>
<dbReference type="InterPro" id="IPR033308">
    <property type="entry name" value="PGAP5/Cdc1/Ted1"/>
</dbReference>
<dbReference type="EMBL" id="JAWIZZ010000035">
    <property type="protein sequence ID" value="KAK5781514.1"/>
    <property type="molecule type" value="Genomic_DNA"/>
</dbReference>
<dbReference type="PANTHER" id="PTHR13315:SF1">
    <property type="entry name" value="PROTEIN TED1"/>
    <property type="match status" value="1"/>
</dbReference>
<proteinExistence type="predicted"/>
<dbReference type="GO" id="GO:0005783">
    <property type="term" value="C:endoplasmic reticulum"/>
    <property type="evidence" value="ECO:0007669"/>
    <property type="project" value="TreeGrafter"/>
</dbReference>
<evidence type="ECO:0000313" key="3">
    <source>
        <dbReference type="Proteomes" id="UP001306508"/>
    </source>
</evidence>
<evidence type="ECO:0000313" key="2">
    <source>
        <dbReference type="EMBL" id="KAK5781514.1"/>
    </source>
</evidence>
<gene>
    <name evidence="2" type="ORF">RI543_001062</name>
</gene>
<name>A0AAN7ZT31_9SACH</name>
<evidence type="ECO:0000256" key="1">
    <source>
        <dbReference type="ARBA" id="ARBA00023136"/>
    </source>
</evidence>
<dbReference type="AlphaFoldDB" id="A0AAN7ZT31"/>
<dbReference type="SUPFAM" id="SSF56300">
    <property type="entry name" value="Metallo-dependent phosphatases"/>
    <property type="match status" value="1"/>
</dbReference>
<organism evidence="2 3">
    <name type="scientific">Arxiozyma heterogenica</name>
    <dbReference type="NCBI Taxonomy" id="278026"/>
    <lineage>
        <taxon>Eukaryota</taxon>
        <taxon>Fungi</taxon>
        <taxon>Dikarya</taxon>
        <taxon>Ascomycota</taxon>
        <taxon>Saccharomycotina</taxon>
        <taxon>Saccharomycetes</taxon>
        <taxon>Saccharomycetales</taxon>
        <taxon>Saccharomycetaceae</taxon>
        <taxon>Arxiozyma</taxon>
    </lineage>
</organism>
<dbReference type="CDD" id="cd08164">
    <property type="entry name" value="MPP_Ted1"/>
    <property type="match status" value="1"/>
</dbReference>
<reference evidence="3" key="1">
    <citation type="submission" date="2023-07" db="EMBL/GenBank/DDBJ databases">
        <title>A draft genome of Kazachstania heterogenica Y-27499.</title>
        <authorList>
            <person name="Donic C."/>
            <person name="Kralova J.S."/>
            <person name="Fidel L."/>
            <person name="Ben-Dor S."/>
            <person name="Jung S."/>
        </authorList>
    </citation>
    <scope>NUCLEOTIDE SEQUENCE [LARGE SCALE GENOMIC DNA]</scope>
    <source>
        <strain evidence="3">Y27499</strain>
    </source>
</reference>